<evidence type="ECO:0008006" key="3">
    <source>
        <dbReference type="Google" id="ProtNLM"/>
    </source>
</evidence>
<accession>A0A5K7YA24</accession>
<dbReference type="KEGG" id="dalk:DSCA_01720"/>
<dbReference type="AlphaFoldDB" id="A0A5K7YA24"/>
<dbReference type="EMBL" id="AP021874">
    <property type="protein sequence ID" value="BBO66242.1"/>
    <property type="molecule type" value="Genomic_DNA"/>
</dbReference>
<keyword evidence="2" id="KW-1185">Reference proteome</keyword>
<sequence length="177" mass="19301">MRASGERLVFLAGRRALESIRSQGLSPDHVKVVAGAAGGPKWLILGHLDRVLFGIWFRERREPLHLLGSSIGSWRFAADSCADPVAAIDRMEAAYIHQAYDKQPAPREISEKSRAIIAQTLGSEGPVDVLDHPVSRSVRRRHHRQTAACLPSSFCGSVLENGYPLVIPIPVPVRAGA</sequence>
<organism evidence="1 2">
    <name type="scientific">Desulfosarcina alkanivorans</name>
    <dbReference type="NCBI Taxonomy" id="571177"/>
    <lineage>
        <taxon>Bacteria</taxon>
        <taxon>Pseudomonadati</taxon>
        <taxon>Thermodesulfobacteriota</taxon>
        <taxon>Desulfobacteria</taxon>
        <taxon>Desulfobacterales</taxon>
        <taxon>Desulfosarcinaceae</taxon>
        <taxon>Desulfosarcina</taxon>
    </lineage>
</organism>
<reference evidence="1 2" key="1">
    <citation type="submission" date="2019-11" db="EMBL/GenBank/DDBJ databases">
        <title>Comparative genomics of hydrocarbon-degrading Desulfosarcina strains.</title>
        <authorList>
            <person name="Watanabe M."/>
            <person name="Kojima H."/>
            <person name="Fukui M."/>
        </authorList>
    </citation>
    <scope>NUCLEOTIDE SEQUENCE [LARGE SCALE GENOMIC DNA]</scope>
    <source>
        <strain evidence="1 2">PL12</strain>
    </source>
</reference>
<dbReference type="RefSeq" id="WP_155314653.1">
    <property type="nucleotide sequence ID" value="NZ_AP021874.1"/>
</dbReference>
<evidence type="ECO:0000313" key="1">
    <source>
        <dbReference type="EMBL" id="BBO66242.1"/>
    </source>
</evidence>
<evidence type="ECO:0000313" key="2">
    <source>
        <dbReference type="Proteomes" id="UP000427906"/>
    </source>
</evidence>
<name>A0A5K7YA24_9BACT</name>
<dbReference type="Proteomes" id="UP000427906">
    <property type="component" value="Chromosome"/>
</dbReference>
<proteinExistence type="predicted"/>
<gene>
    <name evidence="1" type="ORF">DSCA_01720</name>
</gene>
<dbReference type="OrthoDB" id="8586159at2"/>
<protein>
    <recommendedName>
        <fullName evidence="3">PNPLA domain-containing protein</fullName>
    </recommendedName>
</protein>